<comment type="cofactor">
    <cofactor evidence="1">
        <name>[4Fe-4S] cluster</name>
        <dbReference type="ChEBI" id="CHEBI:49883"/>
    </cofactor>
</comment>
<proteinExistence type="inferred from homology"/>
<reference evidence="15 16" key="1">
    <citation type="submission" date="2014-09" db="EMBL/GenBank/DDBJ databases">
        <title>Complete genome sequence of Endomicrobium proavitum.</title>
        <authorList>
            <person name="Zheng H."/>
        </authorList>
    </citation>
    <scope>NUCLEOTIDE SEQUENCE [LARGE SCALE GENOMIC DNA]</scope>
    <source>
        <strain evidence="15 16">Rsa215</strain>
    </source>
</reference>
<dbReference type="EMBL" id="CP009498">
    <property type="protein sequence ID" value="AKL98462.1"/>
    <property type="molecule type" value="Genomic_DNA"/>
</dbReference>
<comment type="cofactor">
    <cofactor evidence="13">
        <name>iron-sulfur cluster</name>
        <dbReference type="ChEBI" id="CHEBI:30408"/>
    </cofactor>
</comment>
<dbReference type="InterPro" id="IPR051827">
    <property type="entry name" value="Cas4_exonuclease"/>
</dbReference>
<dbReference type="OrthoDB" id="9781776at2"/>
<evidence type="ECO:0000313" key="16">
    <source>
        <dbReference type="Proteomes" id="UP000035337"/>
    </source>
</evidence>
<dbReference type="InterPro" id="IPR013343">
    <property type="entry name" value="CRISPR-assoc_prot_Cas4"/>
</dbReference>
<evidence type="ECO:0000256" key="2">
    <source>
        <dbReference type="ARBA" id="ARBA00009189"/>
    </source>
</evidence>
<evidence type="ECO:0000259" key="14">
    <source>
        <dbReference type="Pfam" id="PF01930"/>
    </source>
</evidence>
<evidence type="ECO:0000256" key="9">
    <source>
        <dbReference type="ARBA" id="ARBA00023004"/>
    </source>
</evidence>
<evidence type="ECO:0000256" key="4">
    <source>
        <dbReference type="ARBA" id="ARBA00020049"/>
    </source>
</evidence>
<gene>
    <name evidence="15" type="primary">cas4</name>
    <name evidence="15" type="ORF">Epro_1083</name>
</gene>
<evidence type="ECO:0000256" key="8">
    <source>
        <dbReference type="ARBA" id="ARBA00022839"/>
    </source>
</evidence>
<sequence length="213" mass="24004">MYLEDDLLQLSGLQHLLYCSRQCALAYMELQWADNFFTAKGILMHDKAHSDKREVKNGVVIERDIYIKSYALGLVGKSDIVEFHKSGAQLIPFPVEYKSGKAKNDNTDKVQLCAQALCLEEMLKIEIPSGAIFYGKTKNRLNVEFDNALREETINLAKDFHNLIESGITPKAQASTKCNNCSFKELCLPELTSGKKSAKKYLQSIVTENNTEN</sequence>
<keyword evidence="12 13" id="KW-0464">Manganese</keyword>
<feature type="domain" description="DUF83" evidence="14">
    <location>
        <begin position="11"/>
        <end position="188"/>
    </location>
</feature>
<keyword evidence="11 13" id="KW-0051">Antiviral defense</keyword>
<keyword evidence="5 13" id="KW-0540">Nuclease</keyword>
<dbReference type="AlphaFoldDB" id="A0A0G3WKU1"/>
<dbReference type="RefSeq" id="WP_052571022.1">
    <property type="nucleotide sequence ID" value="NZ_CP009498.1"/>
</dbReference>
<evidence type="ECO:0000313" key="15">
    <source>
        <dbReference type="EMBL" id="AKL98462.1"/>
    </source>
</evidence>
<evidence type="ECO:0000256" key="3">
    <source>
        <dbReference type="ARBA" id="ARBA00012768"/>
    </source>
</evidence>
<evidence type="ECO:0000256" key="1">
    <source>
        <dbReference type="ARBA" id="ARBA00001966"/>
    </source>
</evidence>
<dbReference type="Pfam" id="PF01930">
    <property type="entry name" value="Cas_Cas4"/>
    <property type="match status" value="1"/>
</dbReference>
<dbReference type="Gene3D" id="3.90.320.10">
    <property type="match status" value="1"/>
</dbReference>
<comment type="cofactor">
    <cofactor evidence="13">
        <name>Mg(2+)</name>
        <dbReference type="ChEBI" id="CHEBI:18420"/>
    </cofactor>
    <cofactor evidence="13">
        <name>Mn(2+)</name>
        <dbReference type="ChEBI" id="CHEBI:29035"/>
    </cofactor>
    <text evidence="13">Mg(2+) or Mn(2+) required for ssDNA cleavage activity.</text>
</comment>
<dbReference type="GO" id="GO:0051607">
    <property type="term" value="P:defense response to virus"/>
    <property type="evidence" value="ECO:0007669"/>
    <property type="project" value="UniProtKB-KW"/>
</dbReference>
<dbReference type="InterPro" id="IPR022765">
    <property type="entry name" value="Dna2/Cas4_DUF83"/>
</dbReference>
<protein>
    <recommendedName>
        <fullName evidence="4 13">CRISPR-associated exonuclease Cas4</fullName>
        <ecNumber evidence="3 13">3.1.12.1</ecNumber>
    </recommendedName>
</protein>
<dbReference type="GO" id="GO:0051536">
    <property type="term" value="F:iron-sulfur cluster binding"/>
    <property type="evidence" value="ECO:0007669"/>
    <property type="project" value="UniProtKB-KW"/>
</dbReference>
<accession>A0A0G3WKU1</accession>
<evidence type="ECO:0000256" key="5">
    <source>
        <dbReference type="ARBA" id="ARBA00022722"/>
    </source>
</evidence>
<dbReference type="PANTHER" id="PTHR36531:SF6">
    <property type="entry name" value="DNA REPLICATION ATP-DEPENDENT HELICASE_NUCLEASE DNA2"/>
    <property type="match status" value="1"/>
</dbReference>
<comment type="similarity">
    <text evidence="2 13">Belongs to the CRISPR-associated exonuclease Cas4 family.</text>
</comment>
<evidence type="ECO:0000256" key="10">
    <source>
        <dbReference type="ARBA" id="ARBA00023014"/>
    </source>
</evidence>
<keyword evidence="16" id="KW-1185">Reference proteome</keyword>
<keyword evidence="6 13" id="KW-0479">Metal-binding</keyword>
<dbReference type="Proteomes" id="UP000035337">
    <property type="component" value="Chromosome"/>
</dbReference>
<keyword evidence="10 13" id="KW-0411">Iron-sulfur</keyword>
<dbReference type="CDD" id="cd09637">
    <property type="entry name" value="Cas4_I-A_I-B_I-C_I-D_II-B"/>
    <property type="match status" value="1"/>
</dbReference>
<evidence type="ECO:0000256" key="7">
    <source>
        <dbReference type="ARBA" id="ARBA00022801"/>
    </source>
</evidence>
<dbReference type="PANTHER" id="PTHR36531">
    <property type="entry name" value="CRISPR-ASSOCIATED EXONUCLEASE CAS4"/>
    <property type="match status" value="1"/>
</dbReference>
<dbReference type="InterPro" id="IPR011604">
    <property type="entry name" value="PDDEXK-like_dom_sf"/>
</dbReference>
<dbReference type="EC" id="3.1.12.1" evidence="3 13"/>
<dbReference type="STRING" id="1408281.Epro_1083"/>
<keyword evidence="7 13" id="KW-0378">Hydrolase</keyword>
<name>A0A0G3WKU1_9BACT</name>
<comment type="function">
    <text evidence="13">CRISPR (clustered regularly interspaced short palindromic repeat) is an adaptive immune system that provides protection against mobile genetic elements (viruses, transposable elements and conjugative plasmids). CRISPR clusters contain sequences complementary to antecedent mobile elements and target invading nucleic acids. CRISPR clusters are transcribed and processed into CRISPR RNA (crRNA).</text>
</comment>
<evidence type="ECO:0000256" key="12">
    <source>
        <dbReference type="ARBA" id="ARBA00023211"/>
    </source>
</evidence>
<dbReference type="GO" id="GO:0004527">
    <property type="term" value="F:exonuclease activity"/>
    <property type="evidence" value="ECO:0007669"/>
    <property type="project" value="UniProtKB-KW"/>
</dbReference>
<keyword evidence="8 13" id="KW-0269">Exonuclease</keyword>
<evidence type="ECO:0000256" key="11">
    <source>
        <dbReference type="ARBA" id="ARBA00023118"/>
    </source>
</evidence>
<evidence type="ECO:0000256" key="13">
    <source>
        <dbReference type="RuleBase" id="RU365022"/>
    </source>
</evidence>
<dbReference type="PATRIC" id="fig|1408281.3.peg.1110"/>
<organism evidence="15 16">
    <name type="scientific">Endomicrobium proavitum</name>
    <dbReference type="NCBI Taxonomy" id="1408281"/>
    <lineage>
        <taxon>Bacteria</taxon>
        <taxon>Pseudomonadati</taxon>
        <taxon>Elusimicrobiota</taxon>
        <taxon>Endomicrobiia</taxon>
        <taxon>Endomicrobiales</taxon>
        <taxon>Endomicrobiaceae</taxon>
        <taxon>Endomicrobium</taxon>
    </lineage>
</organism>
<dbReference type="KEGG" id="epo:Epro_1083"/>
<evidence type="ECO:0000256" key="6">
    <source>
        <dbReference type="ARBA" id="ARBA00022723"/>
    </source>
</evidence>
<dbReference type="NCBIfam" id="TIGR00372">
    <property type="entry name" value="cas4"/>
    <property type="match status" value="1"/>
</dbReference>
<dbReference type="GO" id="GO:0046872">
    <property type="term" value="F:metal ion binding"/>
    <property type="evidence" value="ECO:0007669"/>
    <property type="project" value="UniProtKB-KW"/>
</dbReference>
<keyword evidence="9 13" id="KW-0408">Iron</keyword>